<feature type="chain" id="PRO_5029888730" evidence="1">
    <location>
        <begin position="25"/>
        <end position="316"/>
    </location>
</feature>
<sequence>MNRITLVSLVTAAVLGSAGGVAYAVGAGDDAPREHRAADPADPVAPVAPAGPFYFLHGTIHDGDAEVAVPGVDADLVLSLERARGGYLVVYYGDHEDQQTGVYVTPGGATWKVGPLVGPWHVDPAGERVAYGDGRGGWQVAVLADRTTHPLGAADPWTPRQLGEPGGEPRYVSDDGRYAVESRPNPATGPATPVGGCLTGGALADTGSWWAECSTGTASRAPYSPSGTLLLTETAVGDGPPPSALQVRDPATGRVTGRIDPGGYRSGAAWGADDTIVYTVTGRDDTDKIALSRCVVATGDCTTQVEAEGNLVLGSG</sequence>
<evidence type="ECO:0000313" key="3">
    <source>
        <dbReference type="Proteomes" id="UP000449906"/>
    </source>
</evidence>
<dbReference type="AlphaFoldDB" id="A0A7J5E3C7"/>
<evidence type="ECO:0000256" key="1">
    <source>
        <dbReference type="SAM" id="SignalP"/>
    </source>
</evidence>
<organism evidence="2 3">
    <name type="scientific">Nocardioides simplex</name>
    <name type="common">Arthrobacter simplex</name>
    <dbReference type="NCBI Taxonomy" id="2045"/>
    <lineage>
        <taxon>Bacteria</taxon>
        <taxon>Bacillati</taxon>
        <taxon>Actinomycetota</taxon>
        <taxon>Actinomycetes</taxon>
        <taxon>Propionibacteriales</taxon>
        <taxon>Nocardioidaceae</taxon>
        <taxon>Pimelobacter</taxon>
    </lineage>
</organism>
<accession>A0A7J5E3C7</accession>
<protein>
    <submittedName>
        <fullName evidence="2">Uncharacterized protein</fullName>
    </submittedName>
</protein>
<dbReference type="EMBL" id="WBVM01000001">
    <property type="protein sequence ID" value="KAB2812775.1"/>
    <property type="molecule type" value="Genomic_DNA"/>
</dbReference>
<evidence type="ECO:0000313" key="2">
    <source>
        <dbReference type="EMBL" id="KAB2812775.1"/>
    </source>
</evidence>
<gene>
    <name evidence="2" type="ORF">F9L07_13655</name>
</gene>
<comment type="caution">
    <text evidence="2">The sequence shown here is derived from an EMBL/GenBank/DDBJ whole genome shotgun (WGS) entry which is preliminary data.</text>
</comment>
<proteinExistence type="predicted"/>
<dbReference type="RefSeq" id="WP_151580109.1">
    <property type="nucleotide sequence ID" value="NZ_WBVM01000001.1"/>
</dbReference>
<feature type="signal peptide" evidence="1">
    <location>
        <begin position="1"/>
        <end position="24"/>
    </location>
</feature>
<reference evidence="2 3" key="1">
    <citation type="submission" date="2019-09" db="EMBL/GenBank/DDBJ databases">
        <title>Pimelobacter sp. isolated from Paulinella.</title>
        <authorList>
            <person name="Jeong S.E."/>
        </authorList>
    </citation>
    <scope>NUCLEOTIDE SEQUENCE [LARGE SCALE GENOMIC DNA]</scope>
    <source>
        <strain evidence="2 3">Pch-N</strain>
    </source>
</reference>
<keyword evidence="1" id="KW-0732">Signal</keyword>
<name>A0A7J5E3C7_NOCSI</name>
<dbReference type="Proteomes" id="UP000449906">
    <property type="component" value="Unassembled WGS sequence"/>
</dbReference>